<feature type="compositionally biased region" description="Low complexity" evidence="1">
    <location>
        <begin position="100"/>
        <end position="111"/>
    </location>
</feature>
<evidence type="ECO:0000313" key="3">
    <source>
        <dbReference type="Proteomes" id="UP000245910"/>
    </source>
</evidence>
<name>A0A2L2SZF5_9HYPO</name>
<proteinExistence type="predicted"/>
<reference evidence="3" key="1">
    <citation type="submission" date="2014-10" db="EMBL/GenBank/DDBJ databases">
        <authorList>
            <person name="King R."/>
        </authorList>
    </citation>
    <scope>NUCLEOTIDE SEQUENCE [LARGE SCALE GENOMIC DNA]</scope>
    <source>
        <strain evidence="3">A3/5</strain>
    </source>
</reference>
<keyword evidence="3" id="KW-1185">Reference proteome</keyword>
<feature type="region of interest" description="Disordered" evidence="1">
    <location>
        <begin position="41"/>
        <end position="64"/>
    </location>
</feature>
<feature type="compositionally biased region" description="Polar residues" evidence="1">
    <location>
        <begin position="118"/>
        <end position="132"/>
    </location>
</feature>
<dbReference type="RefSeq" id="XP_025586059.1">
    <property type="nucleotide sequence ID" value="XM_025735343.2"/>
</dbReference>
<dbReference type="Proteomes" id="UP000245910">
    <property type="component" value="Chromosome II"/>
</dbReference>
<feature type="region of interest" description="Disordered" evidence="1">
    <location>
        <begin position="97"/>
        <end position="136"/>
    </location>
</feature>
<accession>A0A2L2SZF5</accession>
<evidence type="ECO:0000313" key="2">
    <source>
        <dbReference type="EMBL" id="CEI62339.1"/>
    </source>
</evidence>
<protein>
    <submittedName>
        <fullName evidence="2">Uncharacterized protein</fullName>
    </submittedName>
</protein>
<feature type="compositionally biased region" description="Low complexity" evidence="1">
    <location>
        <begin position="44"/>
        <end position="63"/>
    </location>
</feature>
<organism evidence="2 3">
    <name type="scientific">Fusarium venenatum</name>
    <dbReference type="NCBI Taxonomy" id="56646"/>
    <lineage>
        <taxon>Eukaryota</taxon>
        <taxon>Fungi</taxon>
        <taxon>Dikarya</taxon>
        <taxon>Ascomycota</taxon>
        <taxon>Pezizomycotina</taxon>
        <taxon>Sordariomycetes</taxon>
        <taxon>Hypocreomycetidae</taxon>
        <taxon>Hypocreales</taxon>
        <taxon>Nectriaceae</taxon>
        <taxon>Fusarium</taxon>
    </lineage>
</organism>
<dbReference type="GeneID" id="37258414"/>
<dbReference type="AlphaFoldDB" id="A0A2L2SZF5"/>
<sequence length="177" mass="20376">MSPFDHKRTNYRKIPWGLHGRRISDSIQDWTFDTGIEMQDIPLSSPEISGKQKSSSSSISDPQFDTLMAECATVRDRMEKIEDKIAELYYARQKNGDIVSSASSDANTSASQKRSTDKGNLTVGTQQKSPSTEFYDCEDYSHFEQVEERVENRKVKKPKTEEEKNRHINMVFIRENL</sequence>
<evidence type="ECO:0000256" key="1">
    <source>
        <dbReference type="SAM" id="MobiDB-lite"/>
    </source>
</evidence>
<dbReference type="KEGG" id="fvn:FVRRES_06775"/>
<dbReference type="EMBL" id="LN649230">
    <property type="protein sequence ID" value="CEI62339.1"/>
    <property type="molecule type" value="Genomic_DNA"/>
</dbReference>
<dbReference type="OrthoDB" id="5097978at2759"/>